<feature type="non-terminal residue" evidence="1">
    <location>
        <position position="1"/>
    </location>
</feature>
<proteinExistence type="predicted"/>
<sequence>VGRRAFVSFAKGEKIKIWEY</sequence>
<evidence type="ECO:0000313" key="1">
    <source>
        <dbReference type="EMBL" id="KAE8955124.1"/>
    </source>
</evidence>
<reference evidence="3 4" key="1">
    <citation type="submission" date="2018-09" db="EMBL/GenBank/DDBJ databases">
        <title>Genomic investigation of the strawberry pathogen Phytophthora fragariae indicates pathogenicity is determined by transcriptional variation in three key races.</title>
        <authorList>
            <person name="Adams T.M."/>
            <person name="Armitage A.D."/>
            <person name="Sobczyk M.K."/>
            <person name="Bates H.J."/>
            <person name="Dunwell J.M."/>
            <person name="Nellist C.F."/>
            <person name="Harrison R.J."/>
        </authorList>
    </citation>
    <scope>NUCLEOTIDE SEQUENCE [LARGE SCALE GENOMIC DNA]</scope>
    <source>
        <strain evidence="2 4">NOV-77</strain>
        <strain evidence="1 3">SCRP245</strain>
    </source>
</reference>
<accession>A0A6A3G965</accession>
<dbReference type="Proteomes" id="UP000460718">
    <property type="component" value="Unassembled WGS sequence"/>
</dbReference>
<evidence type="ECO:0000313" key="4">
    <source>
        <dbReference type="Proteomes" id="UP000486351"/>
    </source>
</evidence>
<dbReference type="Proteomes" id="UP000486351">
    <property type="component" value="Unassembled WGS sequence"/>
</dbReference>
<comment type="caution">
    <text evidence="1">The sequence shown here is derived from an EMBL/GenBank/DDBJ whole genome shotgun (WGS) entry which is preliminary data.</text>
</comment>
<name>A0A6A3G965_9STRA</name>
<organism evidence="1 3">
    <name type="scientific">Phytophthora fragariae</name>
    <dbReference type="NCBI Taxonomy" id="53985"/>
    <lineage>
        <taxon>Eukaryota</taxon>
        <taxon>Sar</taxon>
        <taxon>Stramenopiles</taxon>
        <taxon>Oomycota</taxon>
        <taxon>Peronosporomycetes</taxon>
        <taxon>Peronosporales</taxon>
        <taxon>Peronosporaceae</taxon>
        <taxon>Phytophthora</taxon>
    </lineage>
</organism>
<dbReference type="EMBL" id="QXFW01008617">
    <property type="protein sequence ID" value="KAE8955124.1"/>
    <property type="molecule type" value="Genomic_DNA"/>
</dbReference>
<dbReference type="EMBL" id="QXFY01005917">
    <property type="protein sequence ID" value="KAE9270446.1"/>
    <property type="molecule type" value="Genomic_DNA"/>
</dbReference>
<gene>
    <name evidence="2" type="ORF">PF008_g30614</name>
    <name evidence="1" type="ORF">PF011_g31891</name>
</gene>
<dbReference type="AlphaFoldDB" id="A0A6A3G965"/>
<evidence type="ECO:0000313" key="2">
    <source>
        <dbReference type="EMBL" id="KAE9270446.1"/>
    </source>
</evidence>
<evidence type="ECO:0000313" key="3">
    <source>
        <dbReference type="Proteomes" id="UP000460718"/>
    </source>
</evidence>
<protein>
    <submittedName>
        <fullName evidence="1">Uncharacterized protein</fullName>
    </submittedName>
</protein>